<sequence length="339" mass="39262">MSKRPLSFTEDKDENILKKNKINTTEVVQNKYIIKTKSGDVYKIQTQRDNKYMMSYIATEEMFNQLEDGVTYDLVISKETRQFFIVSAEATQMDSTDIISMLDESVFIKNKKAVVAFKIEGCLQIINNRFKLFGLIYYENSYVQCEAIISLQNRSCWEFNSNDTISERVSAAYKHTFDNMNKWCHITAVGQNKWSMGKMYYFLNVLDNTKIEVMDEQLDVTNMDGSCISTINETYFMTPITGITCTESQYFTKDQQKKYMLRYKIDTEDSEPIVAALFMLPHDADDRKAVVDRSLEVNGFTQFGESTAYCVYVRGQLGNKIKSLFVKDSEGFESYLITL</sequence>
<evidence type="ECO:0000313" key="1">
    <source>
        <dbReference type="EMBL" id="AER41534.1"/>
    </source>
</evidence>
<protein>
    <submittedName>
        <fullName evidence="1">Lef-3</fullName>
    </submittedName>
</protein>
<dbReference type="KEGG" id="vg:13842635"/>
<organism evidence="1 2">
    <name type="scientific">Epinotia aporema granulovirus</name>
    <dbReference type="NCBI Taxonomy" id="166056"/>
    <lineage>
        <taxon>Viruses</taxon>
        <taxon>Viruses incertae sedis</taxon>
        <taxon>Naldaviricetes</taxon>
        <taxon>Lefavirales</taxon>
        <taxon>Baculoviridae</taxon>
        <taxon>Betabaculovirus</taxon>
        <taxon>Betabaculovirus epaporemae</taxon>
    </lineage>
</organism>
<name>K4ER71_9BBAC</name>
<reference evidence="1 2" key="1">
    <citation type="journal article" date="2012" name="BMC Genomics">
        <title>Genome of Epinotia aporema granulovirus (EpapGV), a polyorganotropic fast killing betabaculovirus with a novel thymidylate kinase gene.</title>
        <authorList>
            <person name="Ferrelli M.L."/>
            <person name="Salvador R."/>
            <person name="Biedma M.E."/>
            <person name="Berretta M.F."/>
            <person name="Haase S."/>
            <person name="Sciocco-Cap A."/>
            <person name="Ghiringhelli P.D."/>
            <person name="Romanowski V."/>
        </authorList>
    </citation>
    <scope>NUCLEOTIDE SEQUENCE [LARGE SCALE GENOMIC DNA]</scope>
</reference>
<accession>K4ER71</accession>
<proteinExistence type="predicted"/>
<evidence type="ECO:0000313" key="2">
    <source>
        <dbReference type="Proteomes" id="UP000201571"/>
    </source>
</evidence>
<keyword evidence="2" id="KW-1185">Reference proteome</keyword>
<dbReference type="InterPro" id="IPR008415">
    <property type="entry name" value="Baculo_LEF-3"/>
</dbReference>
<dbReference type="Proteomes" id="UP000201571">
    <property type="component" value="Segment"/>
</dbReference>
<dbReference type="RefSeq" id="YP_006908616.1">
    <property type="nucleotide sequence ID" value="NC_018875.1"/>
</dbReference>
<dbReference type="EMBL" id="JN408834">
    <property type="protein sequence ID" value="AER41534.1"/>
    <property type="molecule type" value="Genomic_DNA"/>
</dbReference>
<dbReference type="GeneID" id="13842635"/>
<gene>
    <name evidence="1" type="primary">lef-3</name>
</gene>
<dbReference type="Pfam" id="PF05847">
    <property type="entry name" value="Baculo_LEF-3"/>
    <property type="match status" value="1"/>
</dbReference>